<keyword evidence="2" id="KW-1185">Reference proteome</keyword>
<protein>
    <submittedName>
        <fullName evidence="1">(salmon louse) hypothetical protein</fullName>
    </submittedName>
</protein>
<dbReference type="EMBL" id="HG994583">
    <property type="protein sequence ID" value="CAF2913049.1"/>
    <property type="molecule type" value="Genomic_DNA"/>
</dbReference>
<gene>
    <name evidence="1" type="ORF">LSAA_9241</name>
</gene>
<evidence type="ECO:0000313" key="1">
    <source>
        <dbReference type="EMBL" id="CAF2913049.1"/>
    </source>
</evidence>
<evidence type="ECO:0000313" key="2">
    <source>
        <dbReference type="Proteomes" id="UP000675881"/>
    </source>
</evidence>
<accession>A0A7R8CVK7</accession>
<proteinExistence type="predicted"/>
<reference evidence="1" key="1">
    <citation type="submission" date="2021-02" db="EMBL/GenBank/DDBJ databases">
        <authorList>
            <person name="Bekaert M."/>
        </authorList>
    </citation>
    <scope>NUCLEOTIDE SEQUENCE</scope>
    <source>
        <strain evidence="1">IoA-00</strain>
    </source>
</reference>
<dbReference type="Proteomes" id="UP000675881">
    <property type="component" value="Chromosome 4"/>
</dbReference>
<sequence>MRLGHEASSLKLPLPVLMTINLTNGTRKQLRRHSGLQGEPGFVGSTVKNVTVPEGRDVLFVMHCQESRRTQGCVDSLRSFRYFNSTKSCYNEESTNRSIS</sequence>
<organism evidence="1 2">
    <name type="scientific">Lepeophtheirus salmonis</name>
    <name type="common">Salmon louse</name>
    <name type="synonym">Caligus salmonis</name>
    <dbReference type="NCBI Taxonomy" id="72036"/>
    <lineage>
        <taxon>Eukaryota</taxon>
        <taxon>Metazoa</taxon>
        <taxon>Ecdysozoa</taxon>
        <taxon>Arthropoda</taxon>
        <taxon>Crustacea</taxon>
        <taxon>Multicrustacea</taxon>
        <taxon>Hexanauplia</taxon>
        <taxon>Copepoda</taxon>
        <taxon>Siphonostomatoida</taxon>
        <taxon>Caligidae</taxon>
        <taxon>Lepeophtheirus</taxon>
    </lineage>
</organism>
<name>A0A7R8CVK7_LEPSM</name>
<dbReference type="AlphaFoldDB" id="A0A7R8CVK7"/>